<dbReference type="EMBL" id="JAYFUH010000061">
    <property type="protein sequence ID" value="MEA5666758.1"/>
    <property type="molecule type" value="Genomic_DNA"/>
</dbReference>
<dbReference type="InterPro" id="IPR025178">
    <property type="entry name" value="Lnb_N"/>
</dbReference>
<dbReference type="Proteomes" id="UP001301653">
    <property type="component" value="Unassembled WGS sequence"/>
</dbReference>
<accession>A0ABU5V1S6</accession>
<evidence type="ECO:0000259" key="3">
    <source>
        <dbReference type="Pfam" id="PF25226"/>
    </source>
</evidence>
<keyword evidence="1" id="KW-0732">Signal</keyword>
<reference evidence="4 5" key="1">
    <citation type="submission" date="2023-12" db="EMBL/GenBank/DDBJ databases">
        <title>Stenotrophomonas guangdongensis sp. nov., isolated from wilted pepper plants (Capsicum annuum).</title>
        <authorList>
            <person name="Qiu M."/>
            <person name="Li Y."/>
            <person name="Liu Q."/>
            <person name="Zhang X."/>
            <person name="Huang Y."/>
            <person name="Guo R."/>
            <person name="Hu M."/>
            <person name="Zhou J."/>
            <person name="Zhou X."/>
        </authorList>
    </citation>
    <scope>NUCLEOTIDE SEQUENCE [LARGE SCALE GENOMIC DNA]</scope>
    <source>
        <strain evidence="4 5">MH1</strain>
    </source>
</reference>
<dbReference type="RefSeq" id="WP_323438014.1">
    <property type="nucleotide sequence ID" value="NZ_JAYFUH010000061.1"/>
</dbReference>
<organism evidence="4 5">
    <name type="scientific">Stenotrophomonas capsici</name>
    <dbReference type="NCBI Taxonomy" id="3110230"/>
    <lineage>
        <taxon>Bacteria</taxon>
        <taxon>Pseudomonadati</taxon>
        <taxon>Pseudomonadota</taxon>
        <taxon>Gammaproteobacteria</taxon>
        <taxon>Lysobacterales</taxon>
        <taxon>Lysobacteraceae</taxon>
        <taxon>Stenotrophomonas</taxon>
    </lineage>
</organism>
<protein>
    <submittedName>
        <fullName evidence="4">DUF4105 domain-containing protein</fullName>
    </submittedName>
</protein>
<evidence type="ECO:0000313" key="5">
    <source>
        <dbReference type="Proteomes" id="UP001301653"/>
    </source>
</evidence>
<proteinExistence type="predicted"/>
<feature type="signal peptide" evidence="1">
    <location>
        <begin position="1"/>
        <end position="28"/>
    </location>
</feature>
<dbReference type="SUPFAM" id="SSF55486">
    <property type="entry name" value="Metalloproteases ('zincins'), catalytic domain"/>
    <property type="match status" value="1"/>
</dbReference>
<feature type="domain" description="DUF7844" evidence="3">
    <location>
        <begin position="133"/>
        <end position="210"/>
    </location>
</feature>
<evidence type="ECO:0000313" key="4">
    <source>
        <dbReference type="EMBL" id="MEA5666758.1"/>
    </source>
</evidence>
<evidence type="ECO:0000256" key="1">
    <source>
        <dbReference type="SAM" id="SignalP"/>
    </source>
</evidence>
<sequence>MTGTGRLPRARWLVVLLAGLLAAGQGQAALRISVDGPGLSPSERRDSQQLVEDVLQRAPPALRARANRPLRLRWREDLPEHVQGRAHGDVLGLDRRLLDALDGGHEPDWAVARAALAHELAHALDRAPDGGWSKQARFRDLAGWQERPLWPGRGRNRFTLRSPDAYERDNPAEFFAVNFEYYLLDPQFGCRRPALAAWYAAQLGDLPAEAAATCAPAVPLMKAGEQEGSAELVELDPARVYQVDYLLAEGNDVLMSRWGHSMLRLVVCAPGRPPGPACRMDLQHHLVLSFRAFVGDVQISNWRGLTGSYPSRLFVLPLNRVIDEYTKVELRGVSSVPLALDRQEITGLLQQAAQLHWSYDGRYFFISNNCAVETWKLLRDGAPRLGQADLQSITPTGLRAKLQRQHLLVAAPQDTSEAVRGGYYFESAAGHYALVFALAREALGLPVADVAHWLALPAGQRRPWMERADGQSLAALLLLEQAGWRRQELLARDRLKRELLGGKDAARQHAEFLALMQRAGLLVAPGGLPLGGYGIPTPAERDLARGAVAAGAPEAIAQWSALRAEALALLPAGQQAQMAGIESNLDYLRQRLRLRYGTSSSLPVVLTGGRGRGRLVEGAVEHGNE</sequence>
<keyword evidence="5" id="KW-1185">Reference proteome</keyword>
<evidence type="ECO:0000259" key="2">
    <source>
        <dbReference type="Pfam" id="PF13387"/>
    </source>
</evidence>
<comment type="caution">
    <text evidence="4">The sequence shown here is derived from an EMBL/GenBank/DDBJ whole genome shotgun (WGS) entry which is preliminary data.</text>
</comment>
<gene>
    <name evidence="4" type="ORF">VA603_04310</name>
</gene>
<feature type="chain" id="PRO_5046551627" evidence="1">
    <location>
        <begin position="29"/>
        <end position="625"/>
    </location>
</feature>
<feature type="domain" description="Lnb N-terminal periplasmic" evidence="2">
    <location>
        <begin position="234"/>
        <end position="396"/>
    </location>
</feature>
<feature type="domain" description="DUF7844" evidence="3">
    <location>
        <begin position="32"/>
        <end position="126"/>
    </location>
</feature>
<dbReference type="InterPro" id="IPR057166">
    <property type="entry name" value="DUF7844"/>
</dbReference>
<name>A0ABU5V1S6_9GAMM</name>
<dbReference type="Pfam" id="PF25226">
    <property type="entry name" value="DUF7844"/>
    <property type="match status" value="2"/>
</dbReference>
<dbReference type="Pfam" id="PF13387">
    <property type="entry name" value="Lnb_N"/>
    <property type="match status" value="1"/>
</dbReference>